<accession>K6WJY2</accession>
<reference evidence="4 5" key="1">
    <citation type="submission" date="2012-08" db="EMBL/GenBank/DDBJ databases">
        <title>Whole genome shotgun sequence of Gordonia rhizosphera NBRC 16068.</title>
        <authorList>
            <person name="Takarada H."/>
            <person name="Isaki S."/>
            <person name="Hosoyama A."/>
            <person name="Tsuchikane K."/>
            <person name="Katsumata H."/>
            <person name="Baba S."/>
            <person name="Ohji S."/>
            <person name="Yamazaki S."/>
            <person name="Fujita N."/>
        </authorList>
    </citation>
    <scope>NUCLEOTIDE SEQUENCE [LARGE SCALE GENOMIC DNA]</scope>
    <source>
        <strain evidence="4 5">NBRC 16068</strain>
    </source>
</reference>
<organism evidence="4 5">
    <name type="scientific">Gordonia rhizosphera NBRC 16068</name>
    <dbReference type="NCBI Taxonomy" id="1108045"/>
    <lineage>
        <taxon>Bacteria</taxon>
        <taxon>Bacillati</taxon>
        <taxon>Actinomycetota</taxon>
        <taxon>Actinomycetes</taxon>
        <taxon>Mycobacteriales</taxon>
        <taxon>Gordoniaceae</taxon>
        <taxon>Gordonia</taxon>
    </lineage>
</organism>
<feature type="compositionally biased region" description="Low complexity" evidence="2">
    <location>
        <begin position="82"/>
        <end position="91"/>
    </location>
</feature>
<keyword evidence="5" id="KW-1185">Reference proteome</keyword>
<comment type="caution">
    <text evidence="4">The sequence shown here is derived from an EMBL/GenBank/DDBJ whole genome shotgun (WGS) entry which is preliminary data.</text>
</comment>
<protein>
    <recommendedName>
        <fullName evidence="3">Clp R domain-containing protein</fullName>
    </recommendedName>
</protein>
<gene>
    <name evidence="4" type="ORF">GORHZ_180_00260</name>
</gene>
<keyword evidence="1" id="KW-0677">Repeat</keyword>
<dbReference type="eggNOG" id="COG0542">
    <property type="taxonomic scope" value="Bacteria"/>
</dbReference>
<dbReference type="EMBL" id="BAHC01000180">
    <property type="protein sequence ID" value="GAB92467.1"/>
    <property type="molecule type" value="Genomic_DNA"/>
</dbReference>
<evidence type="ECO:0000313" key="5">
    <source>
        <dbReference type="Proteomes" id="UP000008363"/>
    </source>
</evidence>
<dbReference type="STRING" id="1108045.GORHZ_180_00260"/>
<dbReference type="Pfam" id="PF02861">
    <property type="entry name" value="Clp_N"/>
    <property type="match status" value="1"/>
</dbReference>
<dbReference type="Gene3D" id="1.10.1780.10">
    <property type="entry name" value="Clp, N-terminal domain"/>
    <property type="match status" value="1"/>
</dbReference>
<feature type="domain" description="Clp R" evidence="3">
    <location>
        <begin position="97"/>
        <end position="169"/>
    </location>
</feature>
<evidence type="ECO:0000313" key="4">
    <source>
        <dbReference type="EMBL" id="GAB92467.1"/>
    </source>
</evidence>
<dbReference type="PROSITE" id="PS51903">
    <property type="entry name" value="CLP_R"/>
    <property type="match status" value="1"/>
</dbReference>
<dbReference type="Proteomes" id="UP000008363">
    <property type="component" value="Unassembled WGS sequence"/>
</dbReference>
<evidence type="ECO:0000259" key="3">
    <source>
        <dbReference type="PROSITE" id="PS51903"/>
    </source>
</evidence>
<dbReference type="SUPFAM" id="SSF81923">
    <property type="entry name" value="Double Clp-N motif"/>
    <property type="match status" value="1"/>
</dbReference>
<proteinExistence type="predicted"/>
<dbReference type="InterPro" id="IPR036628">
    <property type="entry name" value="Clp_N_dom_sf"/>
</dbReference>
<dbReference type="AlphaFoldDB" id="K6WJY2"/>
<evidence type="ECO:0000256" key="2">
    <source>
        <dbReference type="SAM" id="MobiDB-lite"/>
    </source>
</evidence>
<feature type="region of interest" description="Disordered" evidence="2">
    <location>
        <begin position="82"/>
        <end position="101"/>
    </location>
</feature>
<sequence>MCLGRVNRGGRATLASIVTTVARAVNEVTRGDDDVHDITEYRQFRVTADHLGEIARGLVTAPESLADLTLRALGTDLASPAAAAVESSSPPGTETDAGRSVVPYDDRSRSVLEATVATAVEMGHDFIGTEHLLLALFTDPAMSETLSSLHVDAAGARSHVVELLAESRH</sequence>
<name>K6WJY2_9ACTN</name>
<dbReference type="InterPro" id="IPR004176">
    <property type="entry name" value="Clp_R_N"/>
</dbReference>
<evidence type="ECO:0000256" key="1">
    <source>
        <dbReference type="PROSITE-ProRule" id="PRU01251"/>
    </source>
</evidence>